<dbReference type="Proteomes" id="UP000419138">
    <property type="component" value="Unassembled WGS sequence"/>
</dbReference>
<keyword evidence="3" id="KW-1185">Reference proteome</keyword>
<evidence type="ECO:0000313" key="2">
    <source>
        <dbReference type="EMBL" id="MQT05083.1"/>
    </source>
</evidence>
<dbReference type="EMBL" id="VCLA01000197">
    <property type="protein sequence ID" value="MQT05083.1"/>
    <property type="molecule type" value="Genomic_DNA"/>
</dbReference>
<dbReference type="InterPro" id="IPR007822">
    <property type="entry name" value="LANC-like"/>
</dbReference>
<feature type="binding site" evidence="1">
    <location>
        <position position="332"/>
    </location>
    <ligand>
        <name>Zn(2+)</name>
        <dbReference type="ChEBI" id="CHEBI:29105"/>
    </ligand>
</feature>
<dbReference type="PRINTS" id="PR01950">
    <property type="entry name" value="LANCSUPER"/>
</dbReference>
<protein>
    <submittedName>
        <fullName evidence="2">Lanthionine synthetase</fullName>
    </submittedName>
</protein>
<sequence length="409" mass="42552">MTPEEAMAVADRLARPDAPHLPSNEAWWAQSLAHGAPGIALLHIELAAAGLRPWRRAQDWLSVAAASPITSGSGTALFYGAPAVAYALAATAAVRPAAYRSALEALDTQIAVDAHRRVMAANARIHAGLLPELAEFDAIRGLAGIGAYLLWRDPGGSAVRAVLDYLVRLVDPLSADGIPVPGWWTDTGPTGRPDDEFPGGHGNAGMAHGISGPLALLALAARQEITVPGQLDAIASICAWLDSWRIETEAGSRWPYMITREELAVRATHPHHSGARRRPSWCYGTAGLARAQQLAALVSGDSERSRIAEEALVGALTDPAQLSATTDGSLCHGFAGLARITARASADATEPIAAQLRALIPGLLAAMGRPTDRESPGLLEGAAGTALAALAPAGEPTPSSTWDTCLLIT</sequence>
<comment type="caution">
    <text evidence="2">The sequence shown here is derived from an EMBL/GenBank/DDBJ whole genome shotgun (WGS) entry which is preliminary data.</text>
</comment>
<dbReference type="SMART" id="SM01260">
    <property type="entry name" value="LANC_like"/>
    <property type="match status" value="1"/>
</dbReference>
<name>A0A646KS54_STRJU</name>
<dbReference type="RefSeq" id="WP_153526322.1">
    <property type="nucleotide sequence ID" value="NZ_JBEPDZ010000002.1"/>
</dbReference>
<accession>A0A646KS54</accession>
<dbReference type="GO" id="GO:0046872">
    <property type="term" value="F:metal ion binding"/>
    <property type="evidence" value="ECO:0007669"/>
    <property type="project" value="UniProtKB-KW"/>
</dbReference>
<feature type="binding site" evidence="1">
    <location>
        <position position="331"/>
    </location>
    <ligand>
        <name>Zn(2+)</name>
        <dbReference type="ChEBI" id="CHEBI:29105"/>
    </ligand>
</feature>
<evidence type="ECO:0000313" key="3">
    <source>
        <dbReference type="Proteomes" id="UP000419138"/>
    </source>
</evidence>
<keyword evidence="1" id="KW-0479">Metal-binding</keyword>
<reference evidence="2 3" key="1">
    <citation type="submission" date="2019-05" db="EMBL/GenBank/DDBJ databases">
        <title>Comparative genomics and metabolomics analyses of clavulanic acid producing Streptomyces species provides insight into specialized metabolism and evolution of beta-lactam biosynthetic gene clusters.</title>
        <authorList>
            <person name="Moore M.A."/>
            <person name="Cruz-Morales P."/>
            <person name="Barona Gomez F."/>
            <person name="Kapil T."/>
        </authorList>
    </citation>
    <scope>NUCLEOTIDE SEQUENCE [LARGE SCALE GENOMIC DNA]</scope>
    <source>
        <strain evidence="2 3">NRRL 5741</strain>
    </source>
</reference>
<dbReference type="Gene3D" id="1.50.10.20">
    <property type="match status" value="1"/>
</dbReference>
<dbReference type="SUPFAM" id="SSF158745">
    <property type="entry name" value="LanC-like"/>
    <property type="match status" value="1"/>
</dbReference>
<keyword evidence="1" id="KW-0862">Zinc</keyword>
<organism evidence="2 3">
    <name type="scientific">Streptomyces jumonjinensis</name>
    <dbReference type="NCBI Taxonomy" id="1945"/>
    <lineage>
        <taxon>Bacteria</taxon>
        <taxon>Bacillati</taxon>
        <taxon>Actinomycetota</taxon>
        <taxon>Actinomycetes</taxon>
        <taxon>Kitasatosporales</taxon>
        <taxon>Streptomycetaceae</taxon>
        <taxon>Streptomyces</taxon>
    </lineage>
</organism>
<feature type="binding site" evidence="1">
    <location>
        <position position="282"/>
    </location>
    <ligand>
        <name>Zn(2+)</name>
        <dbReference type="ChEBI" id="CHEBI:29105"/>
    </ligand>
</feature>
<dbReference type="AlphaFoldDB" id="A0A646KS54"/>
<dbReference type="Pfam" id="PF05147">
    <property type="entry name" value="LANC_like"/>
    <property type="match status" value="1"/>
</dbReference>
<evidence type="ECO:0000256" key="1">
    <source>
        <dbReference type="PIRSR" id="PIRSR607822-1"/>
    </source>
</evidence>
<gene>
    <name evidence="2" type="ORF">FF041_34600</name>
</gene>
<dbReference type="GO" id="GO:0031179">
    <property type="term" value="P:peptide modification"/>
    <property type="evidence" value="ECO:0007669"/>
    <property type="project" value="InterPro"/>
</dbReference>
<dbReference type="InterPro" id="IPR033889">
    <property type="entry name" value="LanC"/>
</dbReference>
<proteinExistence type="predicted"/>
<dbReference type="OrthoDB" id="1882482at2"/>
<dbReference type="PRINTS" id="PR01955">
    <property type="entry name" value="LANCFRANKIA"/>
</dbReference>
<dbReference type="CDD" id="cd04793">
    <property type="entry name" value="LanC"/>
    <property type="match status" value="1"/>
</dbReference>